<feature type="region of interest" description="Disordered" evidence="1">
    <location>
        <begin position="190"/>
        <end position="209"/>
    </location>
</feature>
<feature type="compositionally biased region" description="Basic and acidic residues" evidence="1">
    <location>
        <begin position="28"/>
        <end position="37"/>
    </location>
</feature>
<organism evidence="2 3">
    <name type="scientific">Exidia glandulosa HHB12029</name>
    <dbReference type="NCBI Taxonomy" id="1314781"/>
    <lineage>
        <taxon>Eukaryota</taxon>
        <taxon>Fungi</taxon>
        <taxon>Dikarya</taxon>
        <taxon>Basidiomycota</taxon>
        <taxon>Agaricomycotina</taxon>
        <taxon>Agaricomycetes</taxon>
        <taxon>Auriculariales</taxon>
        <taxon>Exidiaceae</taxon>
        <taxon>Exidia</taxon>
    </lineage>
</organism>
<keyword evidence="3" id="KW-1185">Reference proteome</keyword>
<accession>A0A166B808</accession>
<sequence>MAESSSRAAVRDVASGPKKVPKPVLMLREPRKPKDQFRGTNGFDEPAPSSLDPLQVVQFALDNLGSPFPSADTLRATGRQGKTLQTVKARIQTVKKQQEEELARAYEFRNTENLDLVDQQRLGILLDVHPSPTIIASKMQSDDEAELTDLANMRRMQEHATDDLVSRVRHGHIQTLAALRREQLQLEKHESKRSVSFSNPTPSNKFPQTPEEFAALTDLSFKLRVARFLKSSPSNQDAHNNWTDEDVNPLMRTLRYDVKFRTLVEKLLNDVKASDPRQRGRG</sequence>
<proteinExistence type="predicted"/>
<evidence type="ECO:0000256" key="1">
    <source>
        <dbReference type="SAM" id="MobiDB-lite"/>
    </source>
</evidence>
<name>A0A166B808_EXIGL</name>
<evidence type="ECO:0000313" key="2">
    <source>
        <dbReference type="EMBL" id="KZV98759.1"/>
    </source>
</evidence>
<feature type="compositionally biased region" description="Polar residues" evidence="1">
    <location>
        <begin position="194"/>
        <end position="207"/>
    </location>
</feature>
<dbReference type="EMBL" id="KV425915">
    <property type="protein sequence ID" value="KZV98759.1"/>
    <property type="molecule type" value="Genomic_DNA"/>
</dbReference>
<gene>
    <name evidence="2" type="ORF">EXIGLDRAFT_763230</name>
</gene>
<dbReference type="OrthoDB" id="3058840at2759"/>
<dbReference type="InParanoid" id="A0A166B808"/>
<feature type="compositionally biased region" description="Low complexity" evidence="1">
    <location>
        <begin position="1"/>
        <end position="15"/>
    </location>
</feature>
<feature type="region of interest" description="Disordered" evidence="1">
    <location>
        <begin position="1"/>
        <end position="50"/>
    </location>
</feature>
<dbReference type="Proteomes" id="UP000077266">
    <property type="component" value="Unassembled WGS sequence"/>
</dbReference>
<reference evidence="2 3" key="1">
    <citation type="journal article" date="2016" name="Mol. Biol. Evol.">
        <title>Comparative Genomics of Early-Diverging Mushroom-Forming Fungi Provides Insights into the Origins of Lignocellulose Decay Capabilities.</title>
        <authorList>
            <person name="Nagy L.G."/>
            <person name="Riley R."/>
            <person name="Tritt A."/>
            <person name="Adam C."/>
            <person name="Daum C."/>
            <person name="Floudas D."/>
            <person name="Sun H."/>
            <person name="Yadav J.S."/>
            <person name="Pangilinan J."/>
            <person name="Larsson K.H."/>
            <person name="Matsuura K."/>
            <person name="Barry K."/>
            <person name="Labutti K."/>
            <person name="Kuo R."/>
            <person name="Ohm R.A."/>
            <person name="Bhattacharya S.S."/>
            <person name="Shirouzu T."/>
            <person name="Yoshinaga Y."/>
            <person name="Martin F.M."/>
            <person name="Grigoriev I.V."/>
            <person name="Hibbett D.S."/>
        </authorList>
    </citation>
    <scope>NUCLEOTIDE SEQUENCE [LARGE SCALE GENOMIC DNA]</scope>
    <source>
        <strain evidence="2 3">HHB12029</strain>
    </source>
</reference>
<dbReference type="AlphaFoldDB" id="A0A166B808"/>
<protein>
    <submittedName>
        <fullName evidence="2">Uncharacterized protein</fullName>
    </submittedName>
</protein>
<evidence type="ECO:0000313" key="3">
    <source>
        <dbReference type="Proteomes" id="UP000077266"/>
    </source>
</evidence>